<sequence length="203" mass="22632">MKRKAYVERYDGVYTYSWAVGKGYVFQLGLSESDIGSPALMRNQLLLGSVTHNNRLHGWKSMRVDLDVDTISVPTYLYGHVKAVLDHVAFSAVEDDSGHAGFSGPCSNIDRLAIKYPSDIKELTFTLAIFGVEPFTIDPTTYFFKNGEVCTLLITPSNEDVLVLGTPVFKVCSINILKNSGALSYSFHSREKPGFLDNFRIFK</sequence>
<gene>
    <name evidence="1" type="ORF">BN9_118430</name>
</gene>
<dbReference type="AlphaFoldDB" id="A0A024FV92"/>
<dbReference type="InParanoid" id="A0A024FV92"/>
<name>A0A024FV92_9STRA</name>
<protein>
    <recommendedName>
        <fullName evidence="3">Peptidase A1 domain-containing protein</fullName>
    </recommendedName>
</protein>
<evidence type="ECO:0008006" key="3">
    <source>
        <dbReference type="Google" id="ProtNLM"/>
    </source>
</evidence>
<dbReference type="InterPro" id="IPR021109">
    <property type="entry name" value="Peptidase_aspartic_dom_sf"/>
</dbReference>
<keyword evidence="2" id="KW-1185">Reference proteome</keyword>
<organism evidence="1 2">
    <name type="scientific">Albugo candida</name>
    <dbReference type="NCBI Taxonomy" id="65357"/>
    <lineage>
        <taxon>Eukaryota</taxon>
        <taxon>Sar</taxon>
        <taxon>Stramenopiles</taxon>
        <taxon>Oomycota</taxon>
        <taxon>Peronosporomycetes</taxon>
        <taxon>Albuginales</taxon>
        <taxon>Albuginaceae</taxon>
        <taxon>Albugo</taxon>
    </lineage>
</organism>
<dbReference type="Proteomes" id="UP000053237">
    <property type="component" value="Unassembled WGS sequence"/>
</dbReference>
<evidence type="ECO:0000313" key="1">
    <source>
        <dbReference type="EMBL" id="CCI10847.1"/>
    </source>
</evidence>
<dbReference type="EMBL" id="CAIX01000428">
    <property type="protein sequence ID" value="CCI10847.1"/>
    <property type="molecule type" value="Genomic_DNA"/>
</dbReference>
<evidence type="ECO:0000313" key="2">
    <source>
        <dbReference type="Proteomes" id="UP000053237"/>
    </source>
</evidence>
<comment type="caution">
    <text evidence="1">The sequence shown here is derived from an EMBL/GenBank/DDBJ whole genome shotgun (WGS) entry which is preliminary data.</text>
</comment>
<reference evidence="1 2" key="1">
    <citation type="submission" date="2012-05" db="EMBL/GenBank/DDBJ databases">
        <title>Recombination and specialization in a pathogen metapopulation.</title>
        <authorList>
            <person name="Gardiner A."/>
            <person name="Kemen E."/>
            <person name="Schultz-Larsen T."/>
            <person name="MacLean D."/>
            <person name="Van Oosterhout C."/>
            <person name="Jones J.D.G."/>
        </authorList>
    </citation>
    <scope>NUCLEOTIDE SEQUENCE [LARGE SCALE GENOMIC DNA]</scope>
    <source>
        <strain evidence="1 2">Ac Nc2</strain>
    </source>
</reference>
<dbReference type="Gene3D" id="2.40.70.10">
    <property type="entry name" value="Acid Proteases"/>
    <property type="match status" value="1"/>
</dbReference>
<accession>A0A024FV92</accession>
<dbReference type="SUPFAM" id="SSF50630">
    <property type="entry name" value="Acid proteases"/>
    <property type="match status" value="1"/>
</dbReference>
<proteinExistence type="predicted"/>